<gene>
    <name evidence="1" type="ORF">ATE48_05415</name>
</gene>
<sequence length="167" mass="18806">MRIEFSPEWLTLIVTLVGAAIAVQTIREATRNSRLEKFAGVLMECTRRYGDLIELRHALNKDVQCADTTTQSASRRSYGDWFLERLGALSRDNDSFGGAFERGWTEIGRRPMVTHPAFAAFVDAVWAFKGRPPADARGQIDHLISTAFKKGRPMRISFVRKSLSRSA</sequence>
<evidence type="ECO:0008006" key="3">
    <source>
        <dbReference type="Google" id="ProtNLM"/>
    </source>
</evidence>
<keyword evidence="2" id="KW-1185">Reference proteome</keyword>
<dbReference type="InParanoid" id="A0A1B1AFQ9"/>
<organism evidence="1 2">
    <name type="scientific">Candidatus Viadribacter manganicus</name>
    <dbReference type="NCBI Taxonomy" id="1759059"/>
    <lineage>
        <taxon>Bacteria</taxon>
        <taxon>Pseudomonadati</taxon>
        <taxon>Pseudomonadota</taxon>
        <taxon>Alphaproteobacteria</taxon>
        <taxon>Hyphomonadales</taxon>
        <taxon>Hyphomonadaceae</taxon>
        <taxon>Candidatus Viadribacter</taxon>
    </lineage>
</organism>
<name>A0A1B1AFQ9_9PROT</name>
<dbReference type="RefSeq" id="WP_066768628.1">
    <property type="nucleotide sequence ID" value="NZ_CP013244.1"/>
</dbReference>
<dbReference type="Proteomes" id="UP000092498">
    <property type="component" value="Chromosome"/>
</dbReference>
<reference evidence="1 2" key="1">
    <citation type="submission" date="2015-11" db="EMBL/GenBank/DDBJ databases">
        <title>Whole-Genome Sequence of Candidatus Oderbacter manganicum from the National Park Lower Oder Valley, Germany.</title>
        <authorList>
            <person name="Braun B."/>
            <person name="Liere K."/>
            <person name="Szewzyk U."/>
        </authorList>
    </citation>
    <scope>NUCLEOTIDE SEQUENCE [LARGE SCALE GENOMIC DNA]</scope>
    <source>
        <strain evidence="1 2">OTSz_A_272</strain>
    </source>
</reference>
<dbReference type="AlphaFoldDB" id="A0A1B1AFQ9"/>
<dbReference type="KEGG" id="cbot:ATE48_05415"/>
<evidence type="ECO:0000313" key="2">
    <source>
        <dbReference type="Proteomes" id="UP000092498"/>
    </source>
</evidence>
<dbReference type="STRING" id="1759059.ATE48_05415"/>
<proteinExistence type="predicted"/>
<accession>A0A1B1AFQ9</accession>
<protein>
    <recommendedName>
        <fullName evidence="3">DUF4760 domain-containing protein</fullName>
    </recommendedName>
</protein>
<dbReference type="EMBL" id="CP013244">
    <property type="protein sequence ID" value="ANP45393.1"/>
    <property type="molecule type" value="Genomic_DNA"/>
</dbReference>
<evidence type="ECO:0000313" key="1">
    <source>
        <dbReference type="EMBL" id="ANP45393.1"/>
    </source>
</evidence>